<comment type="caution">
    <text evidence="5">The sequence shown here is derived from an EMBL/GenBank/DDBJ whole genome shotgun (WGS) entry which is preliminary data.</text>
</comment>
<feature type="domain" description="HTH araC/xylS-type" evidence="4">
    <location>
        <begin position="36"/>
        <end position="134"/>
    </location>
</feature>
<sequence>MYNVLLIEDEKMDRVEECRVQAEDLEQGTYFAQIAAQMQRYIQENYSKDISLQDAAKTMCYSEAYFSRLFKQCFHVNFTVYLTQYRIRVAKQLMLKQNISIKEIGARVGYTDNNYFTKVFRRTTGLNPSEYRTRLMGKLMEGKYVC</sequence>
<evidence type="ECO:0000313" key="5">
    <source>
        <dbReference type="EMBL" id="HCL02998.1"/>
    </source>
</evidence>
<gene>
    <name evidence="5" type="ORF">DHW61_11415</name>
</gene>
<keyword evidence="3" id="KW-0804">Transcription</keyword>
<dbReference type="SUPFAM" id="SSF46689">
    <property type="entry name" value="Homeodomain-like"/>
    <property type="match status" value="2"/>
</dbReference>
<dbReference type="InterPro" id="IPR009057">
    <property type="entry name" value="Homeodomain-like_sf"/>
</dbReference>
<keyword evidence="1" id="KW-0805">Transcription regulation</keyword>
<dbReference type="InterPro" id="IPR020449">
    <property type="entry name" value="Tscrpt_reg_AraC-type_HTH"/>
</dbReference>
<evidence type="ECO:0000259" key="4">
    <source>
        <dbReference type="PROSITE" id="PS01124"/>
    </source>
</evidence>
<dbReference type="PROSITE" id="PS00041">
    <property type="entry name" value="HTH_ARAC_FAMILY_1"/>
    <property type="match status" value="1"/>
</dbReference>
<evidence type="ECO:0000256" key="1">
    <source>
        <dbReference type="ARBA" id="ARBA00023015"/>
    </source>
</evidence>
<dbReference type="PANTHER" id="PTHR43280">
    <property type="entry name" value="ARAC-FAMILY TRANSCRIPTIONAL REGULATOR"/>
    <property type="match status" value="1"/>
</dbReference>
<protein>
    <recommendedName>
        <fullName evidence="4">HTH araC/xylS-type domain-containing protein</fullName>
    </recommendedName>
</protein>
<dbReference type="PANTHER" id="PTHR43280:SF2">
    <property type="entry name" value="HTH-TYPE TRANSCRIPTIONAL REGULATOR EXSA"/>
    <property type="match status" value="1"/>
</dbReference>
<dbReference type="InterPro" id="IPR018060">
    <property type="entry name" value="HTH_AraC"/>
</dbReference>
<evidence type="ECO:0000256" key="3">
    <source>
        <dbReference type="ARBA" id="ARBA00023163"/>
    </source>
</evidence>
<accession>A0A3D2X9F6</accession>
<dbReference type="GO" id="GO:0043565">
    <property type="term" value="F:sequence-specific DNA binding"/>
    <property type="evidence" value="ECO:0007669"/>
    <property type="project" value="InterPro"/>
</dbReference>
<reference evidence="5 6" key="1">
    <citation type="journal article" date="2018" name="Nat. Biotechnol.">
        <title>A standardized bacterial taxonomy based on genome phylogeny substantially revises the tree of life.</title>
        <authorList>
            <person name="Parks D.H."/>
            <person name="Chuvochina M."/>
            <person name="Waite D.W."/>
            <person name="Rinke C."/>
            <person name="Skarshewski A."/>
            <person name="Chaumeil P.A."/>
            <person name="Hugenholtz P."/>
        </authorList>
    </citation>
    <scope>NUCLEOTIDE SEQUENCE [LARGE SCALE GENOMIC DNA]</scope>
    <source>
        <strain evidence="5">UBA11728</strain>
    </source>
</reference>
<dbReference type="InterPro" id="IPR018062">
    <property type="entry name" value="HTH_AraC-typ_CS"/>
</dbReference>
<dbReference type="SMART" id="SM00342">
    <property type="entry name" value="HTH_ARAC"/>
    <property type="match status" value="1"/>
</dbReference>
<organism evidence="5 6">
    <name type="scientific">Lachnoclostridium phytofermentans</name>
    <dbReference type="NCBI Taxonomy" id="66219"/>
    <lineage>
        <taxon>Bacteria</taxon>
        <taxon>Bacillati</taxon>
        <taxon>Bacillota</taxon>
        <taxon>Clostridia</taxon>
        <taxon>Lachnospirales</taxon>
        <taxon>Lachnospiraceae</taxon>
    </lineage>
</organism>
<dbReference type="GO" id="GO:0003700">
    <property type="term" value="F:DNA-binding transcription factor activity"/>
    <property type="evidence" value="ECO:0007669"/>
    <property type="project" value="InterPro"/>
</dbReference>
<dbReference type="Pfam" id="PF12833">
    <property type="entry name" value="HTH_18"/>
    <property type="match status" value="1"/>
</dbReference>
<keyword evidence="2" id="KW-0238">DNA-binding</keyword>
<evidence type="ECO:0000313" key="6">
    <source>
        <dbReference type="Proteomes" id="UP000262969"/>
    </source>
</evidence>
<name>A0A3D2X9F6_9FIRM</name>
<dbReference type="Gene3D" id="1.10.10.60">
    <property type="entry name" value="Homeodomain-like"/>
    <property type="match status" value="2"/>
</dbReference>
<evidence type="ECO:0000256" key="2">
    <source>
        <dbReference type="ARBA" id="ARBA00023125"/>
    </source>
</evidence>
<dbReference type="AlphaFoldDB" id="A0A3D2X9F6"/>
<dbReference type="PRINTS" id="PR00032">
    <property type="entry name" value="HTHARAC"/>
</dbReference>
<dbReference type="EMBL" id="DPVV01000377">
    <property type="protein sequence ID" value="HCL02998.1"/>
    <property type="molecule type" value="Genomic_DNA"/>
</dbReference>
<dbReference type="Proteomes" id="UP000262969">
    <property type="component" value="Unassembled WGS sequence"/>
</dbReference>
<dbReference type="PROSITE" id="PS01124">
    <property type="entry name" value="HTH_ARAC_FAMILY_2"/>
    <property type="match status" value="1"/>
</dbReference>
<proteinExistence type="predicted"/>